<dbReference type="InterPro" id="IPR019455">
    <property type="entry name" value="Acetolactate_synth_ssu_C"/>
</dbReference>
<comment type="subcellular location">
    <subcellularLocation>
        <location evidence="1">Golgi apparatus membrane</location>
        <topology evidence="1">Peripheral membrane protein</topology>
    </subcellularLocation>
</comment>
<dbReference type="Pfam" id="PF20649">
    <property type="entry name" value="COG5_C"/>
    <property type="match status" value="1"/>
</dbReference>
<keyword evidence="8" id="KW-0472">Membrane</keyword>
<feature type="region of interest" description="Disordered" evidence="10">
    <location>
        <begin position="163"/>
        <end position="192"/>
    </location>
</feature>
<dbReference type="InterPro" id="IPR054480">
    <property type="entry name" value="AHAS_small-like_ACT"/>
</dbReference>
<keyword evidence="13" id="KW-1185">Reference proteome</keyword>
<feature type="region of interest" description="Disordered" evidence="10">
    <location>
        <begin position="215"/>
        <end position="240"/>
    </location>
</feature>
<feature type="region of interest" description="Disordered" evidence="10">
    <location>
        <begin position="1185"/>
        <end position="1208"/>
    </location>
</feature>
<dbReference type="GO" id="GO:0017119">
    <property type="term" value="C:Golgi transport complex"/>
    <property type="evidence" value="ECO:0007669"/>
    <property type="project" value="InterPro"/>
</dbReference>
<dbReference type="InterPro" id="IPR019465">
    <property type="entry name" value="Cog5"/>
</dbReference>
<evidence type="ECO:0000256" key="8">
    <source>
        <dbReference type="ARBA" id="ARBA00023136"/>
    </source>
</evidence>
<dbReference type="Gene3D" id="3.30.70.260">
    <property type="match status" value="1"/>
</dbReference>
<comment type="pathway">
    <text evidence="3">Amino-acid biosynthesis; L-valine biosynthesis; L-valine from pyruvate: step 1/4.</text>
</comment>
<dbReference type="GO" id="GO:1990610">
    <property type="term" value="F:acetolactate synthase regulator activity"/>
    <property type="evidence" value="ECO:0007669"/>
    <property type="project" value="InterPro"/>
</dbReference>
<dbReference type="CDD" id="cd04878">
    <property type="entry name" value="ACT_AHAS"/>
    <property type="match status" value="1"/>
</dbReference>
<evidence type="ECO:0000256" key="6">
    <source>
        <dbReference type="ARBA" id="ARBA00022605"/>
    </source>
</evidence>
<dbReference type="FunFam" id="3.30.70.260:FF:000001">
    <property type="entry name" value="Acetolactate synthase, small subunit"/>
    <property type="match status" value="1"/>
</dbReference>
<dbReference type="InterPro" id="IPR002912">
    <property type="entry name" value="ACT_dom"/>
</dbReference>
<evidence type="ECO:0000256" key="5">
    <source>
        <dbReference type="ARBA" id="ARBA00020974"/>
    </source>
</evidence>
<accession>A0AAD5YU89</accession>
<evidence type="ECO:0000256" key="3">
    <source>
        <dbReference type="ARBA" id="ARBA00005025"/>
    </source>
</evidence>
<evidence type="ECO:0000256" key="2">
    <source>
        <dbReference type="ARBA" id="ARBA00004974"/>
    </source>
</evidence>
<feature type="domain" description="ACT" evidence="11">
    <location>
        <begin position="963"/>
        <end position="1040"/>
    </location>
</feature>
<dbReference type="InterPro" id="IPR049176">
    <property type="entry name" value="COG5_N"/>
</dbReference>
<dbReference type="PANTHER" id="PTHR13228">
    <property type="entry name" value="CONSERVED OLIGOMERIC GOLGI COMPLEX COMPONENT 5"/>
    <property type="match status" value="1"/>
</dbReference>
<evidence type="ECO:0000256" key="10">
    <source>
        <dbReference type="SAM" id="MobiDB-lite"/>
    </source>
</evidence>
<dbReference type="GO" id="GO:0008652">
    <property type="term" value="P:amino acid biosynthetic process"/>
    <property type="evidence" value="ECO:0007669"/>
    <property type="project" value="UniProtKB-KW"/>
</dbReference>
<evidence type="ECO:0000256" key="9">
    <source>
        <dbReference type="ARBA" id="ARBA00023304"/>
    </source>
</evidence>
<feature type="compositionally biased region" description="Acidic residues" evidence="10">
    <location>
        <begin position="226"/>
        <end position="240"/>
    </location>
</feature>
<dbReference type="InterPro" id="IPR027271">
    <property type="entry name" value="Acetolactate_synth/TF_NikR_C"/>
</dbReference>
<dbReference type="GO" id="GO:0000139">
    <property type="term" value="C:Golgi membrane"/>
    <property type="evidence" value="ECO:0007669"/>
    <property type="project" value="UniProtKB-SubCell"/>
</dbReference>
<gene>
    <name evidence="12" type="ORF">NP233_g3110</name>
</gene>
<dbReference type="Proteomes" id="UP001213000">
    <property type="component" value="Unassembled WGS sequence"/>
</dbReference>
<evidence type="ECO:0000313" key="12">
    <source>
        <dbReference type="EMBL" id="KAJ3572397.1"/>
    </source>
</evidence>
<dbReference type="PANTHER" id="PTHR13228:SF3">
    <property type="entry name" value="CONSERVED OLIGOMERIC GOLGI COMPLEX SUBUNIT 5"/>
    <property type="match status" value="1"/>
</dbReference>
<feature type="region of interest" description="Disordered" evidence="10">
    <location>
        <begin position="335"/>
        <end position="355"/>
    </location>
</feature>
<keyword evidence="9" id="KW-0100">Branched-chain amino acid biosynthesis</keyword>
<dbReference type="AlphaFoldDB" id="A0AAD5YU89"/>
<comment type="caution">
    <text evidence="12">The sequence shown here is derived from an EMBL/GenBank/DDBJ whole genome shotgun (WGS) entry which is preliminary data.</text>
</comment>
<dbReference type="PROSITE" id="PS51671">
    <property type="entry name" value="ACT"/>
    <property type="match status" value="1"/>
</dbReference>
<dbReference type="NCBIfam" id="TIGR00119">
    <property type="entry name" value="acolac_sm"/>
    <property type="match status" value="1"/>
</dbReference>
<dbReference type="Pfam" id="PF10369">
    <property type="entry name" value="ALS_ss_C"/>
    <property type="match status" value="1"/>
</dbReference>
<name>A0AAD5YU89_9AGAR</name>
<comment type="pathway">
    <text evidence="2">Amino-acid biosynthesis; L-isoleucine biosynthesis; L-isoleucine from 2-oxobutanoate: step 1/4.</text>
</comment>
<evidence type="ECO:0000256" key="7">
    <source>
        <dbReference type="ARBA" id="ARBA00023034"/>
    </source>
</evidence>
<evidence type="ECO:0000256" key="1">
    <source>
        <dbReference type="ARBA" id="ARBA00004395"/>
    </source>
</evidence>
<dbReference type="EMBL" id="JANIEX010000144">
    <property type="protein sequence ID" value="KAJ3572397.1"/>
    <property type="molecule type" value="Genomic_DNA"/>
</dbReference>
<evidence type="ECO:0000259" key="11">
    <source>
        <dbReference type="PROSITE" id="PS51671"/>
    </source>
</evidence>
<feature type="compositionally biased region" description="Polar residues" evidence="10">
    <location>
        <begin position="336"/>
        <end position="346"/>
    </location>
</feature>
<evidence type="ECO:0000313" key="13">
    <source>
        <dbReference type="Proteomes" id="UP001213000"/>
    </source>
</evidence>
<dbReference type="InterPro" id="IPR004789">
    <property type="entry name" value="Acetalactate_synth_ssu"/>
</dbReference>
<reference evidence="12" key="1">
    <citation type="submission" date="2022-07" db="EMBL/GenBank/DDBJ databases">
        <title>Genome Sequence of Leucocoprinus birnbaumii.</title>
        <authorList>
            <person name="Buettner E."/>
        </authorList>
    </citation>
    <scope>NUCLEOTIDE SEQUENCE</scope>
    <source>
        <strain evidence="12">VT141</strain>
    </source>
</reference>
<dbReference type="Pfam" id="PF10392">
    <property type="entry name" value="COG5_N"/>
    <property type="match status" value="1"/>
</dbReference>
<keyword evidence="6" id="KW-0028">Amino-acid biosynthesis</keyword>
<dbReference type="InterPro" id="IPR048485">
    <property type="entry name" value="COG5_helical"/>
</dbReference>
<organism evidence="12 13">
    <name type="scientific">Leucocoprinus birnbaumii</name>
    <dbReference type="NCBI Taxonomy" id="56174"/>
    <lineage>
        <taxon>Eukaryota</taxon>
        <taxon>Fungi</taxon>
        <taxon>Dikarya</taxon>
        <taxon>Basidiomycota</taxon>
        <taxon>Agaricomycotina</taxon>
        <taxon>Agaricomycetes</taxon>
        <taxon>Agaricomycetidae</taxon>
        <taxon>Agaricales</taxon>
        <taxon>Agaricineae</taxon>
        <taxon>Agaricaceae</taxon>
        <taxon>Leucocoprinus</taxon>
    </lineage>
</organism>
<dbReference type="InterPro" id="IPR039557">
    <property type="entry name" value="AHAS_ACT"/>
</dbReference>
<sequence length="1208" mass="132969">MSDYSVFASPAFDPNDYANAILAGEPYPPQSDAKATSKPALNLTKSATQESIAKEDLSVAISKLTFGIDDVSKQIRNLVTVHHENLLEQASNANKLDGSLISVRQGLKDLDLSADKLRAKIHAPYEALQTHVSRLHKLHQASDVLRRTSRFVILARRLQAQMEEMDDRHDTDGDTTAETRDQAVNGQTLDVEDEKERAIAKAALSIAELISLLEGTSDEPTRVPQTEEDGSSSRSDEDEAIEDISLRSINAVSAYEPYIQDARVRVTSEMESMVLMGLRTLNQTLLASSLQTAYNLRVLPTLVQRLLSDLSQAVEERIQSAFDLSRISKDALATESGASPNLSQSPAAYRSRVRTEPTSATVPQYTAALWARLEAMFEEMTECCTRVYTLEKVLKMKKDTITQVVFLDEAMKLLENKPSAIFWSSLTRSLEKNDHLSFKTLSGVVTLDYYAYSTSFSQRLLCTRTPYISVLIKGDYRIVGLRIHANDLRTPAKPSPETILVLRAISNIETLYLSRSTNKLNEVVGQAFSGGVRAPPGSAEGVNVARAVANELDAARFDPLLVKSVAKIAASSLDMMLSRTENLVTRDRSAFTFIGPTASPQQINNGQLASFLNHSWARLSKLGDEYSDSVYGILQPSTQNLYRSYERLTDPLLAAVRRDLGSIIASMHRIDFGKSVDPLAGMGRSSLYTKELTEKLGFFKSEVLSKYDVGDVNKLWIASIVKYAIKTFLLHASIVKPLGESGKLQLTSDMTEIEFALNAFVVDTPQSKSVGGLETIGSEYRSLRAMRPLLFLENSQLTSSKYTAGLPVLIVLHHILEAEYVRWVDEHSEMEALTLVDSGLSHWEKMAEADEKDTSEAADQTTHPPSMASILAGGTLRASRTLSTRAFSTSLRAFQQNDNIKLPQPPKPIDDSTSALDYKRSHRIRPPPLPAMDLPRVRSAEEAVTNILYNTPPPSLQPFKKHILNCLVQNEPGVLSRVSGILAGRGFNIDSLVVCRTEIRDLSRMCIVLSGQDGVVEQARRQLEDLVPVWAVLDYTETSVIQRELLLVKVSILGPEYLEEQFAGGPSHDPRQADASKLEREAALAENFERSAAPGGANAAHQEQQLPPITPSEALRLKHQHLHSVSVLAKEFGARIVDIAENSVIVELTAKTPRVEAFLSLLKPFGILESARTGLMAMPRTPIVRTGEEDEAATEQSGPVDASLLPPG</sequence>
<protein>
    <recommendedName>
        <fullName evidence="5">Conserved oligomeric Golgi complex subunit 5</fullName>
    </recommendedName>
</protein>
<dbReference type="Pfam" id="PF22629">
    <property type="entry name" value="ACT_AHAS_ss"/>
    <property type="match status" value="1"/>
</dbReference>
<comment type="similarity">
    <text evidence="4">Belongs to the acetolactate synthase small subunit family.</text>
</comment>
<dbReference type="GO" id="GO:0006891">
    <property type="term" value="P:intra-Golgi vesicle-mediated transport"/>
    <property type="evidence" value="ECO:0007669"/>
    <property type="project" value="InterPro"/>
</dbReference>
<keyword evidence="7" id="KW-0333">Golgi apparatus</keyword>
<feature type="compositionally biased region" description="Basic and acidic residues" evidence="10">
    <location>
        <begin position="166"/>
        <end position="181"/>
    </location>
</feature>
<feature type="region of interest" description="Disordered" evidence="10">
    <location>
        <begin position="847"/>
        <end position="867"/>
    </location>
</feature>
<dbReference type="SUPFAM" id="SSF55021">
    <property type="entry name" value="ACT-like"/>
    <property type="match status" value="2"/>
</dbReference>
<evidence type="ECO:0000256" key="4">
    <source>
        <dbReference type="ARBA" id="ARBA00006341"/>
    </source>
</evidence>
<dbReference type="InterPro" id="IPR045865">
    <property type="entry name" value="ACT-like_dom_sf"/>
</dbReference>
<dbReference type="GO" id="GO:0009082">
    <property type="term" value="P:branched-chain amino acid biosynthetic process"/>
    <property type="evidence" value="ECO:0007669"/>
    <property type="project" value="UniProtKB-KW"/>
</dbReference>
<proteinExistence type="inferred from homology"/>
<dbReference type="Gene3D" id="3.30.70.1150">
    <property type="entry name" value="ACT-like. Chain A, domain 2"/>
    <property type="match status" value="1"/>
</dbReference>